<dbReference type="GO" id="GO:0008270">
    <property type="term" value="F:zinc ion binding"/>
    <property type="evidence" value="ECO:0007669"/>
    <property type="project" value="UniProtKB-KW"/>
</dbReference>
<keyword evidence="2" id="KW-0677">Repeat</keyword>
<dbReference type="GO" id="GO:0005634">
    <property type="term" value="C:nucleus"/>
    <property type="evidence" value="ECO:0007669"/>
    <property type="project" value="UniProtKB-ARBA"/>
</dbReference>
<keyword evidence="4" id="KW-0862">Zinc</keyword>
<keyword evidence="3 5" id="KW-0863">Zinc-finger</keyword>
<accession>A0A182RFT1</accession>
<dbReference type="InterPro" id="IPR013087">
    <property type="entry name" value="Znf_C2H2_type"/>
</dbReference>
<reference evidence="7" key="1">
    <citation type="submission" date="2020-05" db="UniProtKB">
        <authorList>
            <consortium name="EnsemblMetazoa"/>
        </authorList>
    </citation>
    <scope>IDENTIFICATION</scope>
    <source>
        <strain evidence="7">FUMOZ</strain>
    </source>
</reference>
<dbReference type="PANTHER" id="PTHR24379:SF121">
    <property type="entry name" value="C2H2-TYPE DOMAIN-CONTAINING PROTEIN"/>
    <property type="match status" value="1"/>
</dbReference>
<evidence type="ECO:0000256" key="4">
    <source>
        <dbReference type="ARBA" id="ARBA00022833"/>
    </source>
</evidence>
<dbReference type="SUPFAM" id="SSF57667">
    <property type="entry name" value="beta-beta-alpha zinc fingers"/>
    <property type="match status" value="2"/>
</dbReference>
<evidence type="ECO:0000256" key="2">
    <source>
        <dbReference type="ARBA" id="ARBA00022737"/>
    </source>
</evidence>
<feature type="domain" description="C2H2-type" evidence="6">
    <location>
        <begin position="232"/>
        <end position="259"/>
    </location>
</feature>
<dbReference type="FunFam" id="3.30.160.60:FF:000100">
    <property type="entry name" value="Zinc finger 45-like"/>
    <property type="match status" value="1"/>
</dbReference>
<organism evidence="7">
    <name type="scientific">Anopheles funestus</name>
    <name type="common">African malaria mosquito</name>
    <dbReference type="NCBI Taxonomy" id="62324"/>
    <lineage>
        <taxon>Eukaryota</taxon>
        <taxon>Metazoa</taxon>
        <taxon>Ecdysozoa</taxon>
        <taxon>Arthropoda</taxon>
        <taxon>Hexapoda</taxon>
        <taxon>Insecta</taxon>
        <taxon>Pterygota</taxon>
        <taxon>Neoptera</taxon>
        <taxon>Endopterygota</taxon>
        <taxon>Diptera</taxon>
        <taxon>Nematocera</taxon>
        <taxon>Culicoidea</taxon>
        <taxon>Culicidae</taxon>
        <taxon>Anophelinae</taxon>
        <taxon>Anopheles</taxon>
    </lineage>
</organism>
<proteinExistence type="predicted"/>
<dbReference type="FunFam" id="3.30.160.60:FF:000446">
    <property type="entry name" value="Zinc finger protein"/>
    <property type="match status" value="1"/>
</dbReference>
<sequence length="519" mass="59031">MSTVLSATGPKKCIICLQHAPTMVPLSTEVDIDGVAINCETMYGKFTGIQYDTAALAKERLLNLCLACLTQLNSSYLFQKLAIQSAESIFASLTKLQEQPAVGADYLEGQYFNASNEQSIDNTEISKYLEEENVEQKSLDHNSTLFCPYDEYVPSPNEIETEIEATDECTADEELLSIEPDTAEDEEQRTEQTVPEAIKPSCDECAQLKSNVMLFRKHFMQTHCLAKATDRYQCTVCLGKFKSTRSFIRHIRTHQGAKRYACQFCPKSFHYSHHLQAHERTHTNEKPFVCGKCNKAFASKERLSAHAVTHGEGREFACEVCRAMFKTRQNLHKHCLIKHDRPVAKFRSFKCDQCDKLMLSQSAVTYHKQHPCITNRQTKPHRHRTEQILQDTNHLQISINRKFHCDVCAAQFSQKIELKRHKLISLTVCILFVTDTKELDRTGAKCAIVLSARKEHSRRICVHTPMKNLTNVRIVRYVSGLLLHADHTSYDNTLTMAYIGLSNNKTTLSQIQSSDTGHK</sequence>
<dbReference type="VEuPathDB" id="VectorBase:AFUN2_013896"/>
<feature type="domain" description="C2H2-type" evidence="6">
    <location>
        <begin position="260"/>
        <end position="287"/>
    </location>
</feature>
<dbReference type="VEuPathDB" id="VectorBase:AFUN005063"/>
<keyword evidence="1" id="KW-0479">Metal-binding</keyword>
<dbReference type="PROSITE" id="PS50157">
    <property type="entry name" value="ZINC_FINGER_C2H2_2"/>
    <property type="match status" value="3"/>
</dbReference>
<name>A0A182RFT1_ANOFN</name>
<dbReference type="STRING" id="62324.A0A182RFT1"/>
<dbReference type="Gene3D" id="3.30.160.60">
    <property type="entry name" value="Classic Zinc Finger"/>
    <property type="match status" value="4"/>
</dbReference>
<dbReference type="Pfam" id="PF00096">
    <property type="entry name" value="zf-C2H2"/>
    <property type="match status" value="2"/>
</dbReference>
<dbReference type="PROSITE" id="PS00028">
    <property type="entry name" value="ZINC_FINGER_C2H2_1"/>
    <property type="match status" value="4"/>
</dbReference>
<dbReference type="PANTHER" id="PTHR24379">
    <property type="entry name" value="KRAB AND ZINC FINGER DOMAIN-CONTAINING"/>
    <property type="match status" value="1"/>
</dbReference>
<feature type="domain" description="C2H2-type" evidence="6">
    <location>
        <begin position="288"/>
        <end position="315"/>
    </location>
</feature>
<evidence type="ECO:0000259" key="6">
    <source>
        <dbReference type="PROSITE" id="PS50157"/>
    </source>
</evidence>
<protein>
    <recommendedName>
        <fullName evidence="6">C2H2-type domain-containing protein</fullName>
    </recommendedName>
</protein>
<dbReference type="EnsemblMetazoa" id="AFUN005063-RA">
    <property type="protein sequence ID" value="AFUN005063-PA"/>
    <property type="gene ID" value="AFUN005063"/>
</dbReference>
<dbReference type="SMART" id="SM00355">
    <property type="entry name" value="ZnF_C2H2"/>
    <property type="match status" value="7"/>
</dbReference>
<evidence type="ECO:0000256" key="5">
    <source>
        <dbReference type="PROSITE-ProRule" id="PRU00042"/>
    </source>
</evidence>
<evidence type="ECO:0000256" key="3">
    <source>
        <dbReference type="ARBA" id="ARBA00022771"/>
    </source>
</evidence>
<dbReference type="AlphaFoldDB" id="A0A182RFT1"/>
<evidence type="ECO:0000313" key="7">
    <source>
        <dbReference type="EnsemblMetazoa" id="AFUN005063-PA"/>
    </source>
</evidence>
<evidence type="ECO:0000256" key="1">
    <source>
        <dbReference type="ARBA" id="ARBA00022723"/>
    </source>
</evidence>
<dbReference type="InterPro" id="IPR036236">
    <property type="entry name" value="Znf_C2H2_sf"/>
</dbReference>